<accession>A0A917MV82</accession>
<protein>
    <submittedName>
        <fullName evidence="9">C4-dicarboxylate transporter DctA</fullName>
    </submittedName>
</protein>
<dbReference type="InterPro" id="IPR001991">
    <property type="entry name" value="Na-dicarboxylate_symporter"/>
</dbReference>
<dbReference type="PRINTS" id="PR00173">
    <property type="entry name" value="EDTRNSPORT"/>
</dbReference>
<keyword evidence="3" id="KW-1003">Cell membrane</keyword>
<organism evidence="9 10">
    <name type="scientific">Rothia aerolata</name>
    <dbReference type="NCBI Taxonomy" id="1812262"/>
    <lineage>
        <taxon>Bacteria</taxon>
        <taxon>Bacillati</taxon>
        <taxon>Actinomycetota</taxon>
        <taxon>Actinomycetes</taxon>
        <taxon>Micrococcales</taxon>
        <taxon>Micrococcaceae</taxon>
        <taxon>Rothia</taxon>
    </lineage>
</organism>
<reference evidence="9 10" key="1">
    <citation type="journal article" date="2014" name="Int. J. Syst. Evol. Microbiol.">
        <title>Complete genome sequence of Corynebacterium casei LMG S-19264T (=DSM 44701T), isolated from a smear-ripened cheese.</title>
        <authorList>
            <consortium name="US DOE Joint Genome Institute (JGI-PGF)"/>
            <person name="Walter F."/>
            <person name="Albersmeier A."/>
            <person name="Kalinowski J."/>
            <person name="Ruckert C."/>
        </authorList>
    </citation>
    <scope>NUCLEOTIDE SEQUENCE [LARGE SCALE GENOMIC DNA]</scope>
    <source>
        <strain evidence="9 10">CCM 8669</strain>
    </source>
</reference>
<dbReference type="AlphaFoldDB" id="A0A917MV82"/>
<dbReference type="PANTHER" id="PTHR42865:SF1">
    <property type="entry name" value="AEROBIC C4-DICARBOXYLATE TRANSPORT PROTEIN"/>
    <property type="match status" value="1"/>
</dbReference>
<keyword evidence="2" id="KW-0813">Transport</keyword>
<keyword evidence="4 8" id="KW-0812">Transmembrane</keyword>
<keyword evidence="5" id="KW-0769">Symport</keyword>
<dbReference type="FunFam" id="1.10.3860.10:FF:000001">
    <property type="entry name" value="C4-dicarboxylate transport protein"/>
    <property type="match status" value="1"/>
</dbReference>
<dbReference type="GO" id="GO:0015366">
    <property type="term" value="F:malate:proton symporter activity"/>
    <property type="evidence" value="ECO:0007669"/>
    <property type="project" value="TreeGrafter"/>
</dbReference>
<evidence type="ECO:0000256" key="3">
    <source>
        <dbReference type="ARBA" id="ARBA00022475"/>
    </source>
</evidence>
<evidence type="ECO:0000256" key="8">
    <source>
        <dbReference type="SAM" id="Phobius"/>
    </source>
</evidence>
<feature type="transmembrane region" description="Helical" evidence="8">
    <location>
        <begin position="174"/>
        <end position="196"/>
    </location>
</feature>
<evidence type="ECO:0000256" key="7">
    <source>
        <dbReference type="ARBA" id="ARBA00023136"/>
    </source>
</evidence>
<feature type="transmembrane region" description="Helical" evidence="8">
    <location>
        <begin position="34"/>
        <end position="53"/>
    </location>
</feature>
<keyword evidence="7 8" id="KW-0472">Membrane</keyword>
<evidence type="ECO:0000313" key="10">
    <source>
        <dbReference type="Proteomes" id="UP000600171"/>
    </source>
</evidence>
<keyword evidence="10" id="KW-1185">Reference proteome</keyword>
<evidence type="ECO:0000256" key="4">
    <source>
        <dbReference type="ARBA" id="ARBA00022692"/>
    </source>
</evidence>
<feature type="transmembrane region" description="Helical" evidence="8">
    <location>
        <begin position="105"/>
        <end position="122"/>
    </location>
</feature>
<dbReference type="InterPro" id="IPR036458">
    <property type="entry name" value="Na:dicarbo_symporter_sf"/>
</dbReference>
<comment type="caution">
    <text evidence="9">The sequence shown here is derived from an EMBL/GenBank/DDBJ whole genome shotgun (WGS) entry which is preliminary data.</text>
</comment>
<evidence type="ECO:0000256" key="6">
    <source>
        <dbReference type="ARBA" id="ARBA00022989"/>
    </source>
</evidence>
<dbReference type="GO" id="GO:0005886">
    <property type="term" value="C:plasma membrane"/>
    <property type="evidence" value="ECO:0007669"/>
    <property type="project" value="UniProtKB-SubCell"/>
</dbReference>
<evidence type="ECO:0000256" key="2">
    <source>
        <dbReference type="ARBA" id="ARBA00022448"/>
    </source>
</evidence>
<evidence type="ECO:0000313" key="9">
    <source>
        <dbReference type="EMBL" id="GGH65809.1"/>
    </source>
</evidence>
<sequence length="408" mass="43332">MVISPIVFLVVVTGIAKAGDMKAVGRVGVKALAYFVVVSTIALIFGMAMAYIFNPGSGLNIDPSSLDSSVLDEKTSAEKPGGFAEFLLGMLPVSVIGAFAENEILQILVFSVLFGLGIVAVGQEKCAQLIAFFDTVLSIFFKIMNWIMRISPLGAFGAIAFIIGQYGIETIGTYVKLIIACYVSAVLFILLLGGIARCGGGVSLWKFFRFTKDEYLLALGTASTEAVMPRMMDKLNRAGCSRTTTGLVFPTGYSFNMDGSAIYLSISLVFMTQAFGVDLSLSQQITALAVLLLTSKGMAGVPGSAFLALSATSAALGLFPVSGVALMLGADRLMDSMRVVVNLTGNCVATFVVDRWEGKLNLNQAHAVLGSRETGKDTSVPFRESDDDQGITQELEKILSDSKKESKV</sequence>
<evidence type="ECO:0000256" key="1">
    <source>
        <dbReference type="ARBA" id="ARBA00004651"/>
    </source>
</evidence>
<keyword evidence="6 8" id="KW-1133">Transmembrane helix</keyword>
<dbReference type="SUPFAM" id="SSF118215">
    <property type="entry name" value="Proton glutamate symport protein"/>
    <property type="match status" value="1"/>
</dbReference>
<dbReference type="Pfam" id="PF00375">
    <property type="entry name" value="SDF"/>
    <property type="match status" value="1"/>
</dbReference>
<dbReference type="Proteomes" id="UP000600171">
    <property type="component" value="Unassembled WGS sequence"/>
</dbReference>
<feature type="transmembrane region" description="Helical" evidence="8">
    <location>
        <begin position="261"/>
        <end position="285"/>
    </location>
</feature>
<comment type="subcellular location">
    <subcellularLocation>
        <location evidence="1">Cell membrane</location>
        <topology evidence="1">Multi-pass membrane protein</topology>
    </subcellularLocation>
</comment>
<dbReference type="PANTHER" id="PTHR42865">
    <property type="entry name" value="PROTON/GLUTAMATE-ASPARTATE SYMPORTER"/>
    <property type="match status" value="1"/>
</dbReference>
<evidence type="ECO:0000256" key="5">
    <source>
        <dbReference type="ARBA" id="ARBA00022847"/>
    </source>
</evidence>
<dbReference type="GO" id="GO:0015138">
    <property type="term" value="F:fumarate transmembrane transporter activity"/>
    <property type="evidence" value="ECO:0007669"/>
    <property type="project" value="TreeGrafter"/>
</dbReference>
<gene>
    <name evidence="9" type="primary">dctA</name>
    <name evidence="9" type="ORF">GCM10007359_19410</name>
</gene>
<dbReference type="GO" id="GO:0015141">
    <property type="term" value="F:succinate transmembrane transporter activity"/>
    <property type="evidence" value="ECO:0007669"/>
    <property type="project" value="TreeGrafter"/>
</dbReference>
<dbReference type="Gene3D" id="1.10.3860.10">
    <property type="entry name" value="Sodium:dicarboxylate symporter"/>
    <property type="match status" value="1"/>
</dbReference>
<proteinExistence type="predicted"/>
<feature type="transmembrane region" description="Helical" evidence="8">
    <location>
        <begin position="143"/>
        <end position="168"/>
    </location>
</feature>
<dbReference type="GO" id="GO:0070778">
    <property type="term" value="P:L-aspartate transmembrane transport"/>
    <property type="evidence" value="ECO:0007669"/>
    <property type="project" value="TreeGrafter"/>
</dbReference>
<feature type="transmembrane region" description="Helical" evidence="8">
    <location>
        <begin position="305"/>
        <end position="328"/>
    </location>
</feature>
<dbReference type="EMBL" id="BMDC01000004">
    <property type="protein sequence ID" value="GGH65809.1"/>
    <property type="molecule type" value="Genomic_DNA"/>
</dbReference>
<name>A0A917MV82_9MICC</name>